<name>A0AAV4MUG0_CAEEX</name>
<proteinExistence type="predicted"/>
<protein>
    <submittedName>
        <fullName evidence="1">Uncharacterized protein</fullName>
    </submittedName>
</protein>
<dbReference type="EMBL" id="BPLR01020229">
    <property type="protein sequence ID" value="GIX76117.1"/>
    <property type="molecule type" value="Genomic_DNA"/>
</dbReference>
<accession>A0AAV4MUG0</accession>
<evidence type="ECO:0000313" key="1">
    <source>
        <dbReference type="EMBL" id="GIX76117.1"/>
    </source>
</evidence>
<dbReference type="AlphaFoldDB" id="A0AAV4MUG0"/>
<dbReference type="Proteomes" id="UP001054945">
    <property type="component" value="Unassembled WGS sequence"/>
</dbReference>
<reference evidence="1 2" key="1">
    <citation type="submission" date="2021-06" db="EMBL/GenBank/DDBJ databases">
        <title>Caerostris extrusa draft genome.</title>
        <authorList>
            <person name="Kono N."/>
            <person name="Arakawa K."/>
        </authorList>
    </citation>
    <scope>NUCLEOTIDE SEQUENCE [LARGE SCALE GENOMIC DNA]</scope>
</reference>
<organism evidence="1 2">
    <name type="scientific">Caerostris extrusa</name>
    <name type="common">Bark spider</name>
    <name type="synonym">Caerostris bankana</name>
    <dbReference type="NCBI Taxonomy" id="172846"/>
    <lineage>
        <taxon>Eukaryota</taxon>
        <taxon>Metazoa</taxon>
        <taxon>Ecdysozoa</taxon>
        <taxon>Arthropoda</taxon>
        <taxon>Chelicerata</taxon>
        <taxon>Arachnida</taxon>
        <taxon>Araneae</taxon>
        <taxon>Araneomorphae</taxon>
        <taxon>Entelegynae</taxon>
        <taxon>Araneoidea</taxon>
        <taxon>Araneidae</taxon>
        <taxon>Caerostris</taxon>
    </lineage>
</organism>
<sequence length="85" mass="9639">MRCAVSVPCFFTVHGRHIHNVIGNPRGFLSFVHKSSPLVPSPPFHRLERSDSDRQQLDTARSAAEGLEVKNAFALFHSTPELWNW</sequence>
<evidence type="ECO:0000313" key="2">
    <source>
        <dbReference type="Proteomes" id="UP001054945"/>
    </source>
</evidence>
<keyword evidence="2" id="KW-1185">Reference proteome</keyword>
<gene>
    <name evidence="1" type="ORF">CEXT_200571</name>
</gene>
<comment type="caution">
    <text evidence="1">The sequence shown here is derived from an EMBL/GenBank/DDBJ whole genome shotgun (WGS) entry which is preliminary data.</text>
</comment>